<keyword evidence="7" id="KW-0966">Cell projection</keyword>
<dbReference type="GO" id="GO:0060271">
    <property type="term" value="P:cilium assembly"/>
    <property type="evidence" value="ECO:0007669"/>
    <property type="project" value="TreeGrafter"/>
</dbReference>
<dbReference type="InterPro" id="IPR036322">
    <property type="entry name" value="WD40_repeat_dom_sf"/>
</dbReference>
<organism evidence="12 13">
    <name type="scientific">Perkinsus olseni</name>
    <name type="common">Perkinsus atlanticus</name>
    <dbReference type="NCBI Taxonomy" id="32597"/>
    <lineage>
        <taxon>Eukaryota</taxon>
        <taxon>Sar</taxon>
        <taxon>Alveolata</taxon>
        <taxon>Perkinsozoa</taxon>
        <taxon>Perkinsea</taxon>
        <taxon>Perkinsida</taxon>
        <taxon>Perkinsidae</taxon>
        <taxon>Perkinsus</taxon>
    </lineage>
</organism>
<evidence type="ECO:0000256" key="7">
    <source>
        <dbReference type="ARBA" id="ARBA00023273"/>
    </source>
</evidence>
<evidence type="ECO:0000256" key="8">
    <source>
        <dbReference type="ARBA" id="ARBA00023605"/>
    </source>
</evidence>
<evidence type="ECO:0000256" key="11">
    <source>
        <dbReference type="SAM" id="MobiDB-lite"/>
    </source>
</evidence>
<keyword evidence="3" id="KW-0853">WD repeat</keyword>
<reference evidence="12 13" key="1">
    <citation type="submission" date="2020-04" db="EMBL/GenBank/DDBJ databases">
        <title>Perkinsus olseni comparative genomics.</title>
        <authorList>
            <person name="Bogema D.R."/>
        </authorList>
    </citation>
    <scope>NUCLEOTIDE SEQUENCE [LARGE SCALE GENOMIC DNA]</scope>
    <source>
        <strain evidence="12">ATCC PRA-205</strain>
    </source>
</reference>
<evidence type="ECO:0000256" key="1">
    <source>
        <dbReference type="ARBA" id="ARBA00004430"/>
    </source>
</evidence>
<comment type="subcellular location">
    <subcellularLocation>
        <location evidence="1">Cytoplasm</location>
        <location evidence="1">Cytoskeleton</location>
        <location evidence="1">Cilium axoneme</location>
    </subcellularLocation>
</comment>
<evidence type="ECO:0000256" key="5">
    <source>
        <dbReference type="ARBA" id="ARBA00023054"/>
    </source>
</evidence>
<evidence type="ECO:0000256" key="9">
    <source>
        <dbReference type="ARBA" id="ARBA00023662"/>
    </source>
</evidence>
<dbReference type="PANTHER" id="PTHR14885">
    <property type="entry name" value="CILIA- AND FLAGELLA-ASSOCIATED PROTEIN 43-RELATED"/>
    <property type="match status" value="1"/>
</dbReference>
<dbReference type="Pfam" id="PF25828">
    <property type="entry name" value="CC_Cfap43"/>
    <property type="match status" value="2"/>
</dbReference>
<dbReference type="Gene3D" id="2.130.10.10">
    <property type="entry name" value="YVTN repeat-like/Quinoprotein amine dehydrogenase"/>
    <property type="match status" value="3"/>
</dbReference>
<dbReference type="InterPro" id="IPR015943">
    <property type="entry name" value="WD40/YVTN_repeat-like_dom_sf"/>
</dbReference>
<dbReference type="SMART" id="SM00320">
    <property type="entry name" value="WD40"/>
    <property type="match status" value="6"/>
</dbReference>
<dbReference type="SUPFAM" id="SSF101908">
    <property type="entry name" value="Putative isomerase YbhE"/>
    <property type="match status" value="1"/>
</dbReference>
<evidence type="ECO:0000256" key="6">
    <source>
        <dbReference type="ARBA" id="ARBA00023212"/>
    </source>
</evidence>
<gene>
    <name evidence="12" type="ORF">FOZ62_004289</name>
</gene>
<evidence type="ECO:0000256" key="4">
    <source>
        <dbReference type="ARBA" id="ARBA00022737"/>
    </source>
</evidence>
<feature type="coiled-coil region" evidence="10">
    <location>
        <begin position="1200"/>
        <end position="1294"/>
    </location>
</feature>
<dbReference type="PANTHER" id="PTHR14885:SF1">
    <property type="entry name" value="CILIA- AND FLAGELLA-ASSOCIATED PROTEIN 43"/>
    <property type="match status" value="1"/>
</dbReference>
<evidence type="ECO:0000256" key="2">
    <source>
        <dbReference type="ARBA" id="ARBA00022490"/>
    </source>
</evidence>
<accession>A0A7J6T385</accession>
<keyword evidence="6" id="KW-0206">Cytoskeleton</keyword>
<feature type="region of interest" description="Disordered" evidence="11">
    <location>
        <begin position="1531"/>
        <end position="1555"/>
    </location>
</feature>
<proteinExistence type="inferred from homology"/>
<keyword evidence="5 10" id="KW-0175">Coiled coil</keyword>
<feature type="coiled-coil region" evidence="10">
    <location>
        <begin position="1719"/>
        <end position="1774"/>
    </location>
</feature>
<evidence type="ECO:0000313" key="12">
    <source>
        <dbReference type="EMBL" id="KAF4739533.1"/>
    </source>
</evidence>
<feature type="non-terminal residue" evidence="12">
    <location>
        <position position="1"/>
    </location>
</feature>
<sequence>MDLFSFAVSGFKAVQTVHSCYTKAKELHTLATKDIAVNVDKLAAALQCLQAPLRLAQLLHTRMPTSEVVSAAVGLARQALHEAEELIDTLMSLECNDGDTNDASPKEEVGVGVIGAEEQARRLRDVISDVSLAAQMLTLSLTAVRSALPTSDGMETIIGRWDFDQLAFSEALTVMRQLDMGRVSSRGVLLATGQLWKWRPGASTATKHKLLLEPQFFCFARLALADKDDTLVSLVLTPVEDSTEPADGADTVQVVITEEGLHDFRIRLPDVSSGALSLLATADNTTDDVLERSLCFMWTDEENTCRYAFEFECCGSAKMTAEVFEMVLYLSMARNSMEHPDLGIDQWEEEELRTFVVDRLKVEAPPGRNRRGSLLPAVTPAKFSRRVLLVDMTSSMDSLSINLLVGGAAAPVFVHESVLAYRVGNVLCVWDTETEECSYCRMPPEQDGPQQLLGSHSGRLILASKALDGAAKVMIYPIGLKSLEAATEITVAVDKGCTGLTAVALSSRATRLFALAGTPGQQHLAVYSTETRQALPGLEWVQLPSGCPSQRFTRILPYPKHKDLQAVIGDQEVVVASLEKTYETFLVTKYASDTLTDLLNPHHTKAPWALSAAAWCPTGHLLVATSTGLLLCLSIEQRKDPLTEGESRRRAASDYELLSVHFAIGMEDLGSIRHMFFCGDKTLITVHTSNQVNFWAFHKDRIPEPLHPDQPEAQLQSNGATQRALVLVRTFSLSEDTGHEGALKWVVSSPEGQTLWVCTDGGRLWSANLAEQCRVIAEEVDRVQADDDAAHEVEKVGVRALAIVKAGAVIQVPIPGLAYHGSTHCGALDCITDIKVLPGLEEHPTLYLVAMSSGALSVFGAKTDGLPQMVYLQASHAPINCLAVSPSSRLVVVGSENGVVQTIDLRDGAMKVLDVSRGLESSAIKLGDGPVVDISVTKVAGGREVCYAHMMSGDVFLLTLREKAGLLSVVSHMSKVAAYVDAAGDQEVCAVCWCGSRLAVAITNGRDSAVVTVSFDLDRMVGGLLDSSKVAVATQELPSSSKVTAMMSCGNGLILATIAGEVALYSLPSELSSNANELPLVKVLHQGDRPICRLSMDGDEIAAAASDGTLYVLSLRNSHPSTVEHLHTTHGCVTAVAVSDGTVASGRGNGGMFIWQVPQPGTVVAPSAEFTRLPERLEETSPDNGQKEVINDDELVVWSLEEHKRKMEDAAAVRRSLDGREAQRIQLVQDVQREVAQLRARLKSIIESNQAGPEEEMLQRDEFCIDLEARQEVAEECERRSRELREKLKEEIASRAVIRDRLVRDFWDPMEVHMARLHSIEEGRSLSVANYPFRSGTAAPDSSNPLLKKLRVLRDVQARESVWLTDVACGCSLPVEDDALNPINICGGQEDYLINWGRCRWELPQPISGTAESTKAAEDAVRAPEAGAQADAPAMERTASSFGGYISADPGLAYPCFPAADTTSVDFLYDPTELVSSPRRRIQVNLLNEMCMDYKRAFNTVFDRVKAEKTKAVEHISERVHRIHAILKELKSEESPPVDPAARELPTGENPESVLEVSDKEIRAEKWICKEERARLDAEAAAETERLRKLQEDDGGRQKALITMMGGTLKTKKDLSPLEVRLEREEWMDAVPEEEMDEDQKAAFADQLAREKALAEEQEAYRTRLGGELEQLKAEIKESSAAFDDGLLKELYRTRVETDLKILTQELLVLQHHLALRQSQEDNAAVERLNQRIVEVRKKVAECRAEFEDFSLIVRDLEREADEIVRQERDYVSNFKQQFSSANTGIDTEDFNQLLALFRTTLPGEDVNKDNTATSNKNAYHGRTLMSHNLLNRPSSRSRIVGGWRHEDSEEFSYLDTMEDYELNTPTMDDIAVFQYPD</sequence>
<dbReference type="InterPro" id="IPR001680">
    <property type="entry name" value="WD40_rpt"/>
</dbReference>
<dbReference type="EMBL" id="JABANM010010331">
    <property type="protein sequence ID" value="KAF4739533.1"/>
    <property type="molecule type" value="Genomic_DNA"/>
</dbReference>
<feature type="coiled-coil region" evidence="10">
    <location>
        <begin position="1655"/>
        <end position="1682"/>
    </location>
</feature>
<evidence type="ECO:0000313" key="13">
    <source>
        <dbReference type="Proteomes" id="UP000574390"/>
    </source>
</evidence>
<evidence type="ECO:0000256" key="3">
    <source>
        <dbReference type="ARBA" id="ARBA00022574"/>
    </source>
</evidence>
<dbReference type="SUPFAM" id="SSF50978">
    <property type="entry name" value="WD40 repeat-like"/>
    <property type="match status" value="2"/>
</dbReference>
<dbReference type="Proteomes" id="UP000574390">
    <property type="component" value="Unassembled WGS sequence"/>
</dbReference>
<dbReference type="GO" id="GO:0005930">
    <property type="term" value="C:axoneme"/>
    <property type="evidence" value="ECO:0007669"/>
    <property type="project" value="UniProtKB-SubCell"/>
</dbReference>
<name>A0A7J6T385_PEROL</name>
<protein>
    <recommendedName>
        <fullName evidence="9">Cilia- and flagella-associated protein 43</fullName>
    </recommendedName>
</protein>
<evidence type="ECO:0000256" key="10">
    <source>
        <dbReference type="SAM" id="Coils"/>
    </source>
</evidence>
<comment type="caution">
    <text evidence="12">The sequence shown here is derived from an EMBL/GenBank/DDBJ whole genome shotgun (WGS) entry which is preliminary data.</text>
</comment>
<keyword evidence="4" id="KW-0677">Repeat</keyword>
<keyword evidence="2" id="KW-0963">Cytoplasm</keyword>
<comment type="similarity">
    <text evidence="8">Belongs to the CFAP43 family.</text>
</comment>